<dbReference type="Gene3D" id="3.30.56.130">
    <property type="entry name" value="Transcriptional regulator CtsR, winged HTH domain"/>
    <property type="match status" value="1"/>
</dbReference>
<reference evidence="3" key="1">
    <citation type="journal article" date="2020" name="mSystems">
        <title>Genome- and Community-Level Interaction Insights into Carbon Utilization and Element Cycling Functions of Hydrothermarchaeota in Hydrothermal Sediment.</title>
        <authorList>
            <person name="Zhou Z."/>
            <person name="Liu Y."/>
            <person name="Xu W."/>
            <person name="Pan J."/>
            <person name="Luo Z.H."/>
            <person name="Li M."/>
        </authorList>
    </citation>
    <scope>NUCLEOTIDE SEQUENCE [LARGE SCALE GENOMIC DNA]</scope>
    <source>
        <strain evidence="3">HyVt-93</strain>
    </source>
</reference>
<dbReference type="InterPro" id="IPR040465">
    <property type="entry name" value="CtsR_N"/>
</dbReference>
<sequence length="159" mass="18683">MASLTKLIERYINKLLEEQESESIFLSRKELAEKFGCVPSQINYVIRSRFTPERGYIVESQRGGHGYIRIIRLCLSLPEEKANHVEELVGDLISEQEAKKLLANLQHRNFISQRERLIIEMALRFQEEMARDIFDLSPYKREAMHAELLKRMLKGLAYQ</sequence>
<proteinExistence type="predicted"/>
<dbReference type="Proteomes" id="UP000886217">
    <property type="component" value="Unassembled WGS sequence"/>
</dbReference>
<dbReference type="InterPro" id="IPR041473">
    <property type="entry name" value="CtsR_C"/>
</dbReference>
<evidence type="ECO:0000259" key="2">
    <source>
        <dbReference type="Pfam" id="PF17727"/>
    </source>
</evidence>
<dbReference type="Gene3D" id="1.10.1200.150">
    <property type="entry name" value="Transcriptional regulator CtsR, C-terminal domain"/>
    <property type="match status" value="1"/>
</dbReference>
<dbReference type="Pfam" id="PF17727">
    <property type="entry name" value="CtsR_C"/>
    <property type="match status" value="1"/>
</dbReference>
<feature type="domain" description="CtsR C-terminal dimerization" evidence="2">
    <location>
        <begin position="79"/>
        <end position="154"/>
    </location>
</feature>
<evidence type="ECO:0000259" key="1">
    <source>
        <dbReference type="Pfam" id="PF05848"/>
    </source>
</evidence>
<dbReference type="Pfam" id="PF05848">
    <property type="entry name" value="CtsR"/>
    <property type="match status" value="1"/>
</dbReference>
<dbReference type="InterPro" id="IPR041908">
    <property type="entry name" value="CtsR_C_sf"/>
</dbReference>
<feature type="domain" description="CtsR N-terminal HTH" evidence="1">
    <location>
        <begin position="3"/>
        <end position="73"/>
    </location>
</feature>
<dbReference type="AlphaFoldDB" id="A0A7C5JWA0"/>
<dbReference type="InterPro" id="IPR041902">
    <property type="entry name" value="CtsR_N_sf"/>
</dbReference>
<gene>
    <name evidence="3" type="ORF">ENL40_02795</name>
</gene>
<protein>
    <submittedName>
        <fullName evidence="3">CtsR family transcriptional regulator</fullName>
    </submittedName>
</protein>
<organism evidence="3">
    <name type="scientific">Thermococcus litoralis</name>
    <dbReference type="NCBI Taxonomy" id="2265"/>
    <lineage>
        <taxon>Archaea</taxon>
        <taxon>Methanobacteriati</taxon>
        <taxon>Methanobacteriota</taxon>
        <taxon>Thermococci</taxon>
        <taxon>Thermococcales</taxon>
        <taxon>Thermococcaceae</taxon>
        <taxon>Thermococcus</taxon>
    </lineage>
</organism>
<comment type="caution">
    <text evidence="3">The sequence shown here is derived from an EMBL/GenBank/DDBJ whole genome shotgun (WGS) entry which is preliminary data.</text>
</comment>
<dbReference type="EMBL" id="DRTU01000119">
    <property type="protein sequence ID" value="HHI00397.1"/>
    <property type="molecule type" value="Genomic_DNA"/>
</dbReference>
<name>A0A7C5JWA0_THELI</name>
<accession>A0A7C5JWA0</accession>
<evidence type="ECO:0000313" key="3">
    <source>
        <dbReference type="EMBL" id="HHI00397.1"/>
    </source>
</evidence>